<keyword evidence="1" id="KW-1133">Transmembrane helix</keyword>
<dbReference type="RefSeq" id="WP_008691701.1">
    <property type="nucleotide sequence ID" value="NZ_GL945391.1"/>
</dbReference>
<feature type="transmembrane region" description="Helical" evidence="1">
    <location>
        <begin position="6"/>
        <end position="30"/>
    </location>
</feature>
<evidence type="ECO:0000313" key="3">
    <source>
        <dbReference type="Proteomes" id="UP000004160"/>
    </source>
</evidence>
<name>F7KXF9_9FUSO</name>
<gene>
    <name evidence="2" type="ORF">HMPREF0401_00280</name>
</gene>
<accession>F7KXF9</accession>
<dbReference type="Proteomes" id="UP000004160">
    <property type="component" value="Unassembled WGS sequence"/>
</dbReference>
<dbReference type="HOGENOM" id="CLU_3118189_0_0_0"/>
<dbReference type="PATRIC" id="fig|457403.8.peg.280"/>
<dbReference type="AlphaFoldDB" id="F7KXF9"/>
<evidence type="ECO:0000256" key="1">
    <source>
        <dbReference type="SAM" id="Phobius"/>
    </source>
</evidence>
<organism evidence="2 3">
    <name type="scientific">Fusobacterium animalis 11_3_2</name>
    <dbReference type="NCBI Taxonomy" id="457403"/>
    <lineage>
        <taxon>Bacteria</taxon>
        <taxon>Fusobacteriati</taxon>
        <taxon>Fusobacteriota</taxon>
        <taxon>Fusobacteriia</taxon>
        <taxon>Fusobacteriales</taxon>
        <taxon>Fusobacteriaceae</taxon>
        <taxon>Fusobacterium</taxon>
    </lineage>
</organism>
<keyword evidence="1" id="KW-0812">Transmembrane</keyword>
<protein>
    <submittedName>
        <fullName evidence="2">Uncharacterized protein</fullName>
    </submittedName>
</protein>
<evidence type="ECO:0000313" key="2">
    <source>
        <dbReference type="EMBL" id="EGN63942.1"/>
    </source>
</evidence>
<comment type="caution">
    <text evidence="2">The sequence shown here is derived from an EMBL/GenBank/DDBJ whole genome shotgun (WGS) entry which is preliminary data.</text>
</comment>
<reference evidence="2" key="1">
    <citation type="submission" date="2011-05" db="EMBL/GenBank/DDBJ databases">
        <title>The Genome Sequence of Fusobacterium sp. 11_3_2.</title>
        <authorList>
            <consortium name="The Broad Institute Genome Sequencing Platform"/>
            <person name="Earl A."/>
            <person name="Ward D."/>
            <person name="Feldgarden M."/>
            <person name="Gevers D."/>
            <person name="Sibley C.D."/>
            <person name="White A.P."/>
            <person name="Crowley S."/>
            <person name="Surette M."/>
            <person name="Strauss J.C."/>
            <person name="Ambrose C.E."/>
            <person name="Allen-Vercoe E."/>
            <person name="Young S.K."/>
            <person name="Zeng Q."/>
            <person name="Gargeya S."/>
            <person name="Fitzgerald M."/>
            <person name="Haas B."/>
            <person name="Abouelleil A."/>
            <person name="Alvarado L."/>
            <person name="Arachchi H.M."/>
            <person name="Berlin A."/>
            <person name="Brown A."/>
            <person name="Chapman S.B."/>
            <person name="Chen Z."/>
            <person name="Dunbar C."/>
            <person name="Freedman E."/>
            <person name="Gearin G."/>
            <person name="Gellesch M."/>
            <person name="Goldberg J."/>
            <person name="Griggs A."/>
            <person name="Gujja S."/>
            <person name="Heiman D."/>
            <person name="Howarth C."/>
            <person name="Larson L."/>
            <person name="Lui A."/>
            <person name="MacDonald P.J.P."/>
            <person name="Mehta T."/>
            <person name="Montmayeur A."/>
            <person name="Murphy C."/>
            <person name="Neiman D."/>
            <person name="Pearson M."/>
            <person name="Priest M."/>
            <person name="Roberts A."/>
            <person name="Saif S."/>
            <person name="Shea T."/>
            <person name="Shenoy N."/>
            <person name="Sisk P."/>
            <person name="Stolte C."/>
            <person name="Sykes S."/>
            <person name="Wortman J."/>
            <person name="Nusbaum C."/>
            <person name="Birren B."/>
        </authorList>
    </citation>
    <scope>NUCLEOTIDE SEQUENCE [LARGE SCALE GENOMIC DNA]</scope>
    <source>
        <strain evidence="2">11_3_2</strain>
    </source>
</reference>
<dbReference type="EMBL" id="ACUO01000006">
    <property type="protein sequence ID" value="EGN63942.1"/>
    <property type="molecule type" value="Genomic_DNA"/>
</dbReference>
<sequence length="50" mass="5757">MNEQEYIFKIIELAISIIATIGTIIGLIICCKTIKRWEGTNKIKYKGIRD</sequence>
<proteinExistence type="predicted"/>
<keyword evidence="3" id="KW-1185">Reference proteome</keyword>
<keyword evidence="1" id="KW-0472">Membrane</keyword>